<dbReference type="VEuPathDB" id="FungiDB:PADG_12258"/>
<evidence type="ECO:0000256" key="1">
    <source>
        <dbReference type="SAM" id="MobiDB-lite"/>
    </source>
</evidence>
<evidence type="ECO:0000313" key="3">
    <source>
        <dbReference type="Proteomes" id="UP000001628"/>
    </source>
</evidence>
<organism evidence="2 3">
    <name type="scientific">Paracoccidioides brasiliensis (strain Pb18)</name>
    <dbReference type="NCBI Taxonomy" id="502780"/>
    <lineage>
        <taxon>Eukaryota</taxon>
        <taxon>Fungi</taxon>
        <taxon>Dikarya</taxon>
        <taxon>Ascomycota</taxon>
        <taxon>Pezizomycotina</taxon>
        <taxon>Eurotiomycetes</taxon>
        <taxon>Eurotiomycetidae</taxon>
        <taxon>Onygenales</taxon>
        <taxon>Ajellomycetaceae</taxon>
        <taxon>Paracoccidioides</taxon>
    </lineage>
</organism>
<dbReference type="GeneID" id="22588155"/>
<dbReference type="KEGG" id="pbn:PADG_12258"/>
<dbReference type="Proteomes" id="UP000001628">
    <property type="component" value="Unassembled WGS sequence"/>
</dbReference>
<evidence type="ECO:0000313" key="2">
    <source>
        <dbReference type="EMBL" id="KGM91686.1"/>
    </source>
</evidence>
<sequence>MAEFRQALNETVVIPRHPIAHFRALLFDAWDEWSSVTEFSLQFSAEEVVEIEKDVEGDDEYSQREAWRSVAGKGD</sequence>
<name>A0A0A0HUK1_PARBD</name>
<dbReference type="EMBL" id="KN275966">
    <property type="protein sequence ID" value="KGM91686.1"/>
    <property type="molecule type" value="Genomic_DNA"/>
</dbReference>
<protein>
    <submittedName>
        <fullName evidence="2">Uncharacterized protein</fullName>
    </submittedName>
</protein>
<dbReference type="AlphaFoldDB" id="A0A0A0HUK1"/>
<gene>
    <name evidence="2" type="ORF">PADG_12258</name>
</gene>
<keyword evidence="3" id="KW-1185">Reference proteome</keyword>
<dbReference type="InParanoid" id="A0A0A0HUK1"/>
<dbReference type="HOGENOM" id="CLU_2671726_0_0_1"/>
<feature type="region of interest" description="Disordered" evidence="1">
    <location>
        <begin position="54"/>
        <end position="75"/>
    </location>
</feature>
<reference evidence="2 3" key="1">
    <citation type="journal article" date="2011" name="PLoS Genet.">
        <title>Comparative genomic analysis of human fungal pathogens causing paracoccidioidomycosis.</title>
        <authorList>
            <person name="Desjardins C.A."/>
            <person name="Champion M.D."/>
            <person name="Holder J.W."/>
            <person name="Muszewska A."/>
            <person name="Goldberg J."/>
            <person name="Bailao A.M."/>
            <person name="Brigido M.M."/>
            <person name="Ferreira M.E."/>
            <person name="Garcia A.M."/>
            <person name="Grynberg M."/>
            <person name="Gujja S."/>
            <person name="Heiman D.I."/>
            <person name="Henn M.R."/>
            <person name="Kodira C.D."/>
            <person name="Leon-Narvaez H."/>
            <person name="Longo L.V."/>
            <person name="Ma L.J."/>
            <person name="Malavazi I."/>
            <person name="Matsuo A.L."/>
            <person name="Morais F.V."/>
            <person name="Pereira M."/>
            <person name="Rodriguez-Brito S."/>
            <person name="Sakthikumar S."/>
            <person name="Salem-Izacc S.M."/>
            <person name="Sykes S.M."/>
            <person name="Teixeira M.M."/>
            <person name="Vallejo M.C."/>
            <person name="Walter M.E."/>
            <person name="Yandava C."/>
            <person name="Young S."/>
            <person name="Zeng Q."/>
            <person name="Zucker J."/>
            <person name="Felipe M.S."/>
            <person name="Goldman G.H."/>
            <person name="Haas B.J."/>
            <person name="McEwen J.G."/>
            <person name="Nino-Vega G."/>
            <person name="Puccia R."/>
            <person name="San-Blas G."/>
            <person name="Soares C.M."/>
            <person name="Birren B.W."/>
            <person name="Cuomo C.A."/>
        </authorList>
    </citation>
    <scope>NUCLEOTIDE SEQUENCE [LARGE SCALE GENOMIC DNA]</scope>
    <source>
        <strain evidence="2 3">Pb18</strain>
    </source>
</reference>
<proteinExistence type="predicted"/>
<accession>A0A0A0HUK1</accession>
<dbReference type="RefSeq" id="XP_010762640.1">
    <property type="nucleotide sequence ID" value="XM_010764338.1"/>
</dbReference>